<reference evidence="1" key="1">
    <citation type="submission" date="2020-05" db="EMBL/GenBank/DDBJ databases">
        <authorList>
            <person name="Rincon C."/>
            <person name="Sanders R I."/>
            <person name="Robbins C."/>
            <person name="Chaturvedi A."/>
        </authorList>
    </citation>
    <scope>NUCLEOTIDE SEQUENCE</scope>
    <source>
        <strain evidence="1">CHB12</strain>
    </source>
</reference>
<dbReference type="Proteomes" id="UP000684084">
    <property type="component" value="Unassembled WGS sequence"/>
</dbReference>
<dbReference type="EMBL" id="CAGKOT010000025">
    <property type="protein sequence ID" value="CAB5368844.1"/>
    <property type="molecule type" value="Genomic_DNA"/>
</dbReference>
<dbReference type="VEuPathDB" id="FungiDB:RhiirFUN_009852"/>
<dbReference type="AlphaFoldDB" id="A0A916E940"/>
<proteinExistence type="predicted"/>
<dbReference type="OrthoDB" id="10355584at2759"/>
<gene>
    <name evidence="1" type="ORF">CHRIB12_LOCUS11975</name>
</gene>
<evidence type="ECO:0000313" key="2">
    <source>
        <dbReference type="Proteomes" id="UP000684084"/>
    </source>
</evidence>
<comment type="caution">
    <text evidence="1">The sequence shown here is derived from an EMBL/GenBank/DDBJ whole genome shotgun (WGS) entry which is preliminary data.</text>
</comment>
<name>A0A916E940_9GLOM</name>
<sequence length="231" mass="26007">MVNLNSPAARPRKFLSLPSLHTLRRHRLKVLHSYFTKVIHEYFERRDSLVSTMSNHLDERRISGMRTLRACLCSSLSSRPARTQMTHRACLMFSRSVSILPGGMESSEILYSILSSRPDTSPSRTQMTHRACLIRPDTSPSRTQMTHRACLMLSFEATVNTDDPSSLSDVQSRSCLAGWNQDLYKFFFKPDIYQPILKSGGNNIIISGTTDGGTFNFGPSEKKEIAAWSVG</sequence>
<protein>
    <submittedName>
        <fullName evidence="1">Uncharacterized protein</fullName>
    </submittedName>
</protein>
<evidence type="ECO:0000313" key="1">
    <source>
        <dbReference type="EMBL" id="CAB5368844.1"/>
    </source>
</evidence>
<accession>A0A916E940</accession>
<organism evidence="1 2">
    <name type="scientific">Rhizophagus irregularis</name>
    <dbReference type="NCBI Taxonomy" id="588596"/>
    <lineage>
        <taxon>Eukaryota</taxon>
        <taxon>Fungi</taxon>
        <taxon>Fungi incertae sedis</taxon>
        <taxon>Mucoromycota</taxon>
        <taxon>Glomeromycotina</taxon>
        <taxon>Glomeromycetes</taxon>
        <taxon>Glomerales</taxon>
        <taxon>Glomeraceae</taxon>
        <taxon>Rhizophagus</taxon>
    </lineage>
</organism>